<dbReference type="GO" id="GO:0016485">
    <property type="term" value="P:protein processing"/>
    <property type="evidence" value="ECO:0007669"/>
    <property type="project" value="TreeGrafter"/>
</dbReference>
<dbReference type="AlphaFoldDB" id="A0A8J3HXZ4"/>
<gene>
    <name evidence="5" type="ORF">KSX_07510</name>
</gene>
<evidence type="ECO:0000313" key="6">
    <source>
        <dbReference type="Proteomes" id="UP000612362"/>
    </source>
</evidence>
<dbReference type="Pfam" id="PF01750">
    <property type="entry name" value="HycI"/>
    <property type="match status" value="1"/>
</dbReference>
<dbReference type="GO" id="GO:0004190">
    <property type="term" value="F:aspartic-type endopeptidase activity"/>
    <property type="evidence" value="ECO:0007669"/>
    <property type="project" value="UniProtKB-KW"/>
</dbReference>
<comment type="caution">
    <text evidence="5">The sequence shown here is derived from an EMBL/GenBank/DDBJ whole genome shotgun (WGS) entry which is preliminary data.</text>
</comment>
<evidence type="ECO:0000256" key="2">
    <source>
        <dbReference type="ARBA" id="ARBA00022670"/>
    </source>
</evidence>
<keyword evidence="4" id="KW-0378">Hydrolase</keyword>
<dbReference type="GO" id="GO:0008047">
    <property type="term" value="F:enzyme activator activity"/>
    <property type="evidence" value="ECO:0007669"/>
    <property type="project" value="InterPro"/>
</dbReference>
<comment type="similarity">
    <text evidence="1">Belongs to the peptidase A31 family.</text>
</comment>
<dbReference type="PANTHER" id="PTHR30302">
    <property type="entry name" value="HYDROGENASE 1 MATURATION PROTEASE"/>
    <property type="match status" value="1"/>
</dbReference>
<evidence type="ECO:0000256" key="1">
    <source>
        <dbReference type="ARBA" id="ARBA00006814"/>
    </source>
</evidence>
<dbReference type="Gene3D" id="3.40.50.1450">
    <property type="entry name" value="HybD-like"/>
    <property type="match status" value="1"/>
</dbReference>
<dbReference type="RefSeq" id="WP_220192115.1">
    <property type="nucleotide sequence ID" value="NZ_BNJF01000001.1"/>
</dbReference>
<evidence type="ECO:0000313" key="5">
    <source>
        <dbReference type="EMBL" id="GHO42588.1"/>
    </source>
</evidence>
<dbReference type="SUPFAM" id="SSF53163">
    <property type="entry name" value="HybD-like"/>
    <property type="match status" value="1"/>
</dbReference>
<dbReference type="PRINTS" id="PR00446">
    <property type="entry name" value="HYDRGNUPTAKE"/>
</dbReference>
<keyword evidence="2" id="KW-0645">Protease</keyword>
<dbReference type="Proteomes" id="UP000612362">
    <property type="component" value="Unassembled WGS sequence"/>
</dbReference>
<dbReference type="InterPro" id="IPR023430">
    <property type="entry name" value="Pept_HybD-like_dom_sf"/>
</dbReference>
<accession>A0A8J3HXZ4</accession>
<organism evidence="5 6">
    <name type="scientific">Ktedonospora formicarum</name>
    <dbReference type="NCBI Taxonomy" id="2778364"/>
    <lineage>
        <taxon>Bacteria</taxon>
        <taxon>Bacillati</taxon>
        <taxon>Chloroflexota</taxon>
        <taxon>Ktedonobacteria</taxon>
        <taxon>Ktedonobacterales</taxon>
        <taxon>Ktedonobacteraceae</taxon>
        <taxon>Ktedonospora</taxon>
    </lineage>
</organism>
<evidence type="ECO:0000256" key="4">
    <source>
        <dbReference type="ARBA" id="ARBA00022801"/>
    </source>
</evidence>
<sequence>MSQQVTQEQQISILIAGIGNIFLGDDGFGVEVAQRLLRRVDSAYPDSVRVVDFGIRGIELAYTLLDDYDLIILVDTLPCLGSPGTLHLLEIGATQKEQTQNLEEAQYVYLDGHSMDPVKVLSFAHTLGARPKRTLLVGCEAATSLNEESELDFQPGLSHEVAQAIDGAIQMIDCLVQEISC</sequence>
<keyword evidence="6" id="KW-1185">Reference proteome</keyword>
<keyword evidence="3" id="KW-0064">Aspartyl protease</keyword>
<dbReference type="InterPro" id="IPR000671">
    <property type="entry name" value="Peptidase_A31"/>
</dbReference>
<reference evidence="5" key="1">
    <citation type="submission" date="2020-10" db="EMBL/GenBank/DDBJ databases">
        <title>Taxonomic study of unclassified bacteria belonging to the class Ktedonobacteria.</title>
        <authorList>
            <person name="Yabe S."/>
            <person name="Wang C.M."/>
            <person name="Zheng Y."/>
            <person name="Sakai Y."/>
            <person name="Cavaletti L."/>
            <person name="Monciardini P."/>
            <person name="Donadio S."/>
        </authorList>
    </citation>
    <scope>NUCLEOTIDE SEQUENCE</scope>
    <source>
        <strain evidence="5">SOSP1-1</strain>
    </source>
</reference>
<dbReference type="EMBL" id="BNJF01000001">
    <property type="protein sequence ID" value="GHO42588.1"/>
    <property type="molecule type" value="Genomic_DNA"/>
</dbReference>
<dbReference type="PANTHER" id="PTHR30302:SF1">
    <property type="entry name" value="HYDROGENASE 2 MATURATION PROTEASE"/>
    <property type="match status" value="1"/>
</dbReference>
<protein>
    <submittedName>
        <fullName evidence="5">Peptidase M52</fullName>
    </submittedName>
</protein>
<evidence type="ECO:0000256" key="3">
    <source>
        <dbReference type="ARBA" id="ARBA00022750"/>
    </source>
</evidence>
<name>A0A8J3HXZ4_9CHLR</name>
<proteinExistence type="inferred from homology"/>
<dbReference type="NCBIfam" id="TIGR00072">
    <property type="entry name" value="hydrog_prot"/>
    <property type="match status" value="1"/>
</dbReference>